<protein>
    <submittedName>
        <fullName evidence="2">Uncharacterized protein</fullName>
    </submittedName>
</protein>
<dbReference type="Proteomes" id="UP000030750">
    <property type="component" value="Unassembled WGS sequence"/>
</dbReference>
<dbReference type="VEuPathDB" id="ToxoDB:EBH_0014420"/>
<dbReference type="AlphaFoldDB" id="U6LGY6"/>
<feature type="region of interest" description="Disordered" evidence="1">
    <location>
        <begin position="75"/>
        <end position="104"/>
    </location>
</feature>
<proteinExistence type="predicted"/>
<reference evidence="2" key="2">
    <citation type="submission" date="2013-10" db="EMBL/GenBank/DDBJ databases">
        <authorList>
            <person name="Aslett M."/>
        </authorList>
    </citation>
    <scope>NUCLEOTIDE SEQUENCE [LARGE SCALE GENOMIC DNA]</scope>
    <source>
        <strain evidence="2">Houghton</strain>
    </source>
</reference>
<dbReference type="EMBL" id="HG710581">
    <property type="protein sequence ID" value="CDJ47045.1"/>
    <property type="molecule type" value="Genomic_DNA"/>
</dbReference>
<sequence>MQLFTALWYIDLDRLVSWAGYMILLIVKEEDTALDMPYRVCRIHRVKSGLPAAPAAATSTEAGAAAAAAAAVAQKQLRRDQQQQQQQQQHEHQRQEEQPLLFGR</sequence>
<evidence type="ECO:0000256" key="1">
    <source>
        <dbReference type="SAM" id="MobiDB-lite"/>
    </source>
</evidence>
<name>U6LGY6_9EIME</name>
<accession>U6LGY6</accession>
<reference evidence="2" key="1">
    <citation type="submission" date="2013-10" db="EMBL/GenBank/DDBJ databases">
        <title>Genomic analysis of the causative agents of coccidiosis in chickens.</title>
        <authorList>
            <person name="Reid A.J."/>
            <person name="Blake D."/>
            <person name="Billington K."/>
            <person name="Browne H."/>
            <person name="Dunn M."/>
            <person name="Hung S."/>
            <person name="Kawahara F."/>
            <person name="Miranda-Saavedra D."/>
            <person name="Mourier T."/>
            <person name="Nagra H."/>
            <person name="Otto T.D."/>
            <person name="Rawlings N."/>
            <person name="Sanchez A."/>
            <person name="Sanders M."/>
            <person name="Subramaniam C."/>
            <person name="Tay Y."/>
            <person name="Dear P."/>
            <person name="Doerig C."/>
            <person name="Gruber A."/>
            <person name="Parkinson J."/>
            <person name="Shirley M."/>
            <person name="Wan K.L."/>
            <person name="Berriman M."/>
            <person name="Tomley F."/>
            <person name="Pain A."/>
        </authorList>
    </citation>
    <scope>NUCLEOTIDE SEQUENCE [LARGE SCALE GENOMIC DNA]</scope>
    <source>
        <strain evidence="2">Houghton</strain>
    </source>
</reference>
<evidence type="ECO:0000313" key="2">
    <source>
        <dbReference type="EMBL" id="CDJ47045.1"/>
    </source>
</evidence>
<organism evidence="2 3">
    <name type="scientific">Eimeria brunetti</name>
    <dbReference type="NCBI Taxonomy" id="51314"/>
    <lineage>
        <taxon>Eukaryota</taxon>
        <taxon>Sar</taxon>
        <taxon>Alveolata</taxon>
        <taxon>Apicomplexa</taxon>
        <taxon>Conoidasida</taxon>
        <taxon>Coccidia</taxon>
        <taxon>Eucoccidiorida</taxon>
        <taxon>Eimeriorina</taxon>
        <taxon>Eimeriidae</taxon>
        <taxon>Eimeria</taxon>
    </lineage>
</organism>
<gene>
    <name evidence="2" type="ORF">EBH_0014420</name>
</gene>
<keyword evidence="3" id="KW-1185">Reference proteome</keyword>
<evidence type="ECO:0000313" key="3">
    <source>
        <dbReference type="Proteomes" id="UP000030750"/>
    </source>
</evidence>